<proteinExistence type="predicted"/>
<dbReference type="PANTHER" id="PTHR21505:SF12">
    <property type="entry name" value="MADF DOMAIN-CONTAINING PROTEIN-RELATED"/>
    <property type="match status" value="1"/>
</dbReference>
<evidence type="ECO:0000259" key="2">
    <source>
        <dbReference type="PROSITE" id="PS51029"/>
    </source>
</evidence>
<protein>
    <submittedName>
        <fullName evidence="4">Uncharacterized protein LOC135193544</fullName>
    </submittedName>
</protein>
<evidence type="ECO:0000256" key="1">
    <source>
        <dbReference type="SAM" id="MobiDB-lite"/>
    </source>
</evidence>
<evidence type="ECO:0000313" key="3">
    <source>
        <dbReference type="Proteomes" id="UP001652626"/>
    </source>
</evidence>
<reference evidence="4" key="1">
    <citation type="submission" date="2025-08" db="UniProtKB">
        <authorList>
            <consortium name="RefSeq"/>
        </authorList>
    </citation>
    <scope>IDENTIFICATION</scope>
    <source>
        <tissue evidence="4">Whole body</tissue>
    </source>
</reference>
<accession>A0ABM4AML8</accession>
<sequence>MNNIEENVIWTEEKCIQLIREYKSRSILWDSKQVLFYKHAARNEEWESIGRALNISANDCKYKMNILMSSFRREKAKFRKGLMSGKSYVTSWFAFMELSFLMNRKISRKKLLNTEDESDEFNSSQIKVLPDTQIQLQNNSQQVTIGHSPVANETIYVQDDTFEYDIKLEPESDVESDLESSNQTTAPTPGPSREKNPTVKTYSVQTSTDPVNTEEIDAFTNFIKYKMRKHSEKTIQAVQKAICDILFKADDGYYDNDAHEITEESDINRRFKTNIPLKRKIDSDVTIERMVLQDSDSSV</sequence>
<dbReference type="SMART" id="SM00595">
    <property type="entry name" value="MADF"/>
    <property type="match status" value="1"/>
</dbReference>
<evidence type="ECO:0000313" key="4">
    <source>
        <dbReference type="RefSeq" id="XP_064072551.1"/>
    </source>
</evidence>
<feature type="region of interest" description="Disordered" evidence="1">
    <location>
        <begin position="171"/>
        <end position="207"/>
    </location>
</feature>
<dbReference type="RefSeq" id="XP_064072551.1">
    <property type="nucleotide sequence ID" value="XM_064216481.1"/>
</dbReference>
<dbReference type="PANTHER" id="PTHR21505">
    <property type="entry name" value="MADF DOMAIN-CONTAINING PROTEIN-RELATED"/>
    <property type="match status" value="1"/>
</dbReference>
<gene>
    <name evidence="4" type="primary">LOC135193544</name>
</gene>
<organism evidence="3 4">
    <name type="scientific">Vanessa tameamea</name>
    <name type="common">Kamehameha butterfly</name>
    <dbReference type="NCBI Taxonomy" id="334116"/>
    <lineage>
        <taxon>Eukaryota</taxon>
        <taxon>Metazoa</taxon>
        <taxon>Ecdysozoa</taxon>
        <taxon>Arthropoda</taxon>
        <taxon>Hexapoda</taxon>
        <taxon>Insecta</taxon>
        <taxon>Pterygota</taxon>
        <taxon>Neoptera</taxon>
        <taxon>Endopterygota</taxon>
        <taxon>Lepidoptera</taxon>
        <taxon>Glossata</taxon>
        <taxon>Ditrysia</taxon>
        <taxon>Papilionoidea</taxon>
        <taxon>Nymphalidae</taxon>
        <taxon>Nymphalinae</taxon>
        <taxon>Vanessa</taxon>
    </lineage>
</organism>
<dbReference type="Proteomes" id="UP001652626">
    <property type="component" value="Chromosome 12"/>
</dbReference>
<feature type="compositionally biased region" description="Polar residues" evidence="1">
    <location>
        <begin position="198"/>
        <end position="207"/>
    </location>
</feature>
<name>A0ABM4AML8_VANTA</name>
<dbReference type="InterPro" id="IPR006578">
    <property type="entry name" value="MADF-dom"/>
</dbReference>
<dbReference type="GeneID" id="135193544"/>
<dbReference type="PROSITE" id="PS51029">
    <property type="entry name" value="MADF"/>
    <property type="match status" value="1"/>
</dbReference>
<keyword evidence="3" id="KW-1185">Reference proteome</keyword>
<feature type="domain" description="MADF" evidence="2">
    <location>
        <begin position="17"/>
        <end position="106"/>
    </location>
</feature>
<dbReference type="Pfam" id="PF10545">
    <property type="entry name" value="MADF_DNA_bdg"/>
    <property type="match status" value="1"/>
</dbReference>